<proteinExistence type="predicted"/>
<gene>
    <name evidence="1" type="ORF">CQU01_12080</name>
</gene>
<sequence>MYQIFSSDLGAWSIEIKLTSDGSFTGKYEDANAGMSGNGYLSTNYINKFTSCFDEIQRLDVETY</sequence>
<reference evidence="1 2" key="1">
    <citation type="submission" date="2019-07" db="EMBL/GenBank/DDBJ databases">
        <title>Whole genome shotgun sequence of Cerasibacillus quisquiliarum NBRC 102429.</title>
        <authorList>
            <person name="Hosoyama A."/>
            <person name="Uohara A."/>
            <person name="Ohji S."/>
            <person name="Ichikawa N."/>
        </authorList>
    </citation>
    <scope>NUCLEOTIDE SEQUENCE [LARGE SCALE GENOMIC DNA]</scope>
    <source>
        <strain evidence="1 2">NBRC 102429</strain>
    </source>
</reference>
<evidence type="ECO:0000313" key="1">
    <source>
        <dbReference type="EMBL" id="GEN30970.1"/>
    </source>
</evidence>
<name>A0A511UWF9_9BACI</name>
<dbReference type="EMBL" id="BJXW01000011">
    <property type="protein sequence ID" value="GEN30970.1"/>
    <property type="molecule type" value="Genomic_DNA"/>
</dbReference>
<protein>
    <submittedName>
        <fullName evidence="1">Uncharacterized protein</fullName>
    </submittedName>
</protein>
<dbReference type="AlphaFoldDB" id="A0A511UWF9"/>
<evidence type="ECO:0000313" key="2">
    <source>
        <dbReference type="Proteomes" id="UP000321491"/>
    </source>
</evidence>
<keyword evidence="2" id="KW-1185">Reference proteome</keyword>
<dbReference type="Proteomes" id="UP000321491">
    <property type="component" value="Unassembled WGS sequence"/>
</dbReference>
<comment type="caution">
    <text evidence="1">The sequence shown here is derived from an EMBL/GenBank/DDBJ whole genome shotgun (WGS) entry which is preliminary data.</text>
</comment>
<organism evidence="1 2">
    <name type="scientific">Cerasibacillus quisquiliarum</name>
    <dbReference type="NCBI Taxonomy" id="227865"/>
    <lineage>
        <taxon>Bacteria</taxon>
        <taxon>Bacillati</taxon>
        <taxon>Bacillota</taxon>
        <taxon>Bacilli</taxon>
        <taxon>Bacillales</taxon>
        <taxon>Bacillaceae</taxon>
        <taxon>Cerasibacillus</taxon>
    </lineage>
</organism>
<accession>A0A511UWF9</accession>